<protein>
    <submittedName>
        <fullName evidence="2">Uncharacterized protein</fullName>
    </submittedName>
</protein>
<name>A0A939CFT1_9FIRM</name>
<accession>A0A939CFT1</accession>
<evidence type="ECO:0000313" key="2">
    <source>
        <dbReference type="EMBL" id="MBN2952564.1"/>
    </source>
</evidence>
<organism evidence="2 3">
    <name type="scientific">Fusicatenibacter saccharivorans</name>
    <dbReference type="NCBI Taxonomy" id="1150298"/>
    <lineage>
        <taxon>Bacteria</taxon>
        <taxon>Bacillati</taxon>
        <taxon>Bacillota</taxon>
        <taxon>Clostridia</taxon>
        <taxon>Lachnospirales</taxon>
        <taxon>Lachnospiraceae</taxon>
        <taxon>Fusicatenibacter</taxon>
    </lineage>
</organism>
<dbReference type="AlphaFoldDB" id="A0A939CFT1"/>
<dbReference type="Proteomes" id="UP000737612">
    <property type="component" value="Unassembled WGS sequence"/>
</dbReference>
<sequence length="103" mass="11362">MNLAEIMEKTKAKVNESVTRTLEEANLPAYLAEGIILGVLADIRERKAAEMLALANNDIQKLQEERTRLLAELEKLKPSEPESAEKGEATETPKETKGAKKDG</sequence>
<reference evidence="2" key="1">
    <citation type="submission" date="2021-02" db="EMBL/GenBank/DDBJ databases">
        <title>Metagenome-assembled genomes from human diarrheal sample B26.</title>
        <authorList>
            <person name="Ateba T.P."/>
            <person name="Alayande K.A."/>
            <person name="Mwanza M."/>
        </authorList>
    </citation>
    <scope>NUCLEOTIDE SEQUENCE</scope>
    <source>
        <strain evidence="2">06WH</strain>
    </source>
</reference>
<feature type="region of interest" description="Disordered" evidence="1">
    <location>
        <begin position="73"/>
        <end position="103"/>
    </location>
</feature>
<evidence type="ECO:0000256" key="1">
    <source>
        <dbReference type="SAM" id="MobiDB-lite"/>
    </source>
</evidence>
<evidence type="ECO:0000313" key="3">
    <source>
        <dbReference type="Proteomes" id="UP000737612"/>
    </source>
</evidence>
<gene>
    <name evidence="2" type="ORF">JTJ23_02965</name>
</gene>
<dbReference type="EMBL" id="JAFHBD010000009">
    <property type="protein sequence ID" value="MBN2952564.1"/>
    <property type="molecule type" value="Genomic_DNA"/>
</dbReference>
<comment type="caution">
    <text evidence="2">The sequence shown here is derived from an EMBL/GenBank/DDBJ whole genome shotgun (WGS) entry which is preliminary data.</text>
</comment>
<proteinExistence type="predicted"/>